<name>A0A382CQ14_9ZZZZ</name>
<dbReference type="InterPro" id="IPR036388">
    <property type="entry name" value="WH-like_DNA-bd_sf"/>
</dbReference>
<organism evidence="1">
    <name type="scientific">marine metagenome</name>
    <dbReference type="NCBI Taxonomy" id="408172"/>
    <lineage>
        <taxon>unclassified sequences</taxon>
        <taxon>metagenomes</taxon>
        <taxon>ecological metagenomes</taxon>
    </lineage>
</organism>
<dbReference type="SUPFAM" id="SSF46785">
    <property type="entry name" value="Winged helix' DNA-binding domain"/>
    <property type="match status" value="1"/>
</dbReference>
<dbReference type="AlphaFoldDB" id="A0A382CQ14"/>
<gene>
    <name evidence="1" type="ORF">METZ01_LOCUS180227</name>
</gene>
<protein>
    <recommendedName>
        <fullName evidence="2">MarR family transcriptional regulator</fullName>
    </recommendedName>
</protein>
<feature type="non-terminal residue" evidence="1">
    <location>
        <position position="76"/>
    </location>
</feature>
<reference evidence="1" key="1">
    <citation type="submission" date="2018-05" db="EMBL/GenBank/DDBJ databases">
        <authorList>
            <person name="Lanie J.A."/>
            <person name="Ng W.-L."/>
            <person name="Kazmierczak K.M."/>
            <person name="Andrzejewski T.M."/>
            <person name="Davidsen T.M."/>
            <person name="Wayne K.J."/>
            <person name="Tettelin H."/>
            <person name="Glass J.I."/>
            <person name="Rusch D."/>
            <person name="Podicherti R."/>
            <person name="Tsui H.-C.T."/>
            <person name="Winkler M.E."/>
        </authorList>
    </citation>
    <scope>NUCLEOTIDE SEQUENCE</scope>
</reference>
<dbReference type="InterPro" id="IPR036390">
    <property type="entry name" value="WH_DNA-bd_sf"/>
</dbReference>
<evidence type="ECO:0008006" key="2">
    <source>
        <dbReference type="Google" id="ProtNLM"/>
    </source>
</evidence>
<dbReference type="EMBL" id="UINC01035253">
    <property type="protein sequence ID" value="SVB27373.1"/>
    <property type="molecule type" value="Genomic_DNA"/>
</dbReference>
<dbReference type="Gene3D" id="1.10.10.10">
    <property type="entry name" value="Winged helix-like DNA-binding domain superfamily/Winged helix DNA-binding domain"/>
    <property type="match status" value="1"/>
</dbReference>
<proteinExistence type="predicted"/>
<accession>A0A382CQ14</accession>
<sequence>MNKLLYLKDAQIKDFIEKLFYAYRETFADPKKILNKHSFGIAHLKALHLISKYEGLTITELILKLKITKQSLNRVL</sequence>
<evidence type="ECO:0000313" key="1">
    <source>
        <dbReference type="EMBL" id="SVB27373.1"/>
    </source>
</evidence>